<keyword evidence="8" id="KW-0418">Kinase</keyword>
<gene>
    <name evidence="17" type="ORF">BK131_08700</name>
    <name evidence="16" type="ORF">PAHA3_1880</name>
</gene>
<keyword evidence="6" id="KW-0598">Phosphotransferase system</keyword>
<dbReference type="PROSITE" id="PS51093">
    <property type="entry name" value="PTS_EIIA_TYPE_1"/>
    <property type="match status" value="1"/>
</dbReference>
<dbReference type="InterPro" id="IPR036878">
    <property type="entry name" value="Glu_permease_IIB"/>
</dbReference>
<keyword evidence="2" id="KW-0813">Transport</keyword>
<dbReference type="GO" id="GO:0008982">
    <property type="term" value="F:protein-N(PI)-phosphohistidine-sugar phosphotransferase activity"/>
    <property type="evidence" value="ECO:0007669"/>
    <property type="project" value="InterPro"/>
</dbReference>
<dbReference type="AlphaFoldDB" id="A0A100VL68"/>
<feature type="transmembrane region" description="Helical" evidence="12">
    <location>
        <begin position="426"/>
        <end position="447"/>
    </location>
</feature>
<dbReference type="InterPro" id="IPR050558">
    <property type="entry name" value="PTS_Sugar-Specific_Components"/>
</dbReference>
<evidence type="ECO:0000256" key="6">
    <source>
        <dbReference type="ARBA" id="ARBA00022683"/>
    </source>
</evidence>
<dbReference type="GO" id="GO:0015771">
    <property type="term" value="P:trehalose transport"/>
    <property type="evidence" value="ECO:0007669"/>
    <property type="project" value="TreeGrafter"/>
</dbReference>
<dbReference type="InterPro" id="IPR001996">
    <property type="entry name" value="PTS_IIB_1"/>
</dbReference>
<dbReference type="NCBIfam" id="TIGR01995">
    <property type="entry name" value="PTS-II-ABC-beta"/>
    <property type="match status" value="1"/>
</dbReference>
<dbReference type="InterPro" id="IPR018113">
    <property type="entry name" value="PTrfase_EIIB_Cys"/>
</dbReference>
<evidence type="ECO:0000313" key="16">
    <source>
        <dbReference type="EMBL" id="GAS81806.1"/>
    </source>
</evidence>
<name>A0A100VL68_PAEAM</name>
<keyword evidence="5" id="KW-0808">Transferase</keyword>
<feature type="transmembrane region" description="Helical" evidence="12">
    <location>
        <begin position="381"/>
        <end position="400"/>
    </location>
</feature>
<feature type="transmembrane region" description="Helical" evidence="12">
    <location>
        <begin position="285"/>
        <end position="304"/>
    </location>
</feature>
<feature type="active site" description="Phosphocysteine intermediate; for EIIB activity" evidence="11">
    <location>
        <position position="28"/>
    </location>
</feature>
<evidence type="ECO:0000313" key="18">
    <source>
        <dbReference type="Proteomes" id="UP000069697"/>
    </source>
</evidence>
<evidence type="ECO:0000256" key="4">
    <source>
        <dbReference type="ARBA" id="ARBA00022597"/>
    </source>
</evidence>
<evidence type="ECO:0000256" key="8">
    <source>
        <dbReference type="ARBA" id="ARBA00022777"/>
    </source>
</evidence>
<dbReference type="SUPFAM" id="SSF51261">
    <property type="entry name" value="Duplicated hybrid motif"/>
    <property type="match status" value="1"/>
</dbReference>
<dbReference type="EMBL" id="MRTJ01000001">
    <property type="protein sequence ID" value="OMF18003.1"/>
    <property type="molecule type" value="Genomic_DNA"/>
</dbReference>
<dbReference type="PROSITE" id="PS00371">
    <property type="entry name" value="PTS_EIIA_TYPE_1_HIS"/>
    <property type="match status" value="1"/>
</dbReference>
<dbReference type="Gene3D" id="3.30.1360.60">
    <property type="entry name" value="Glucose permease domain IIB"/>
    <property type="match status" value="1"/>
</dbReference>
<dbReference type="GO" id="GO:0005886">
    <property type="term" value="C:plasma membrane"/>
    <property type="evidence" value="ECO:0007669"/>
    <property type="project" value="UniProtKB-SubCell"/>
</dbReference>
<dbReference type="Pfam" id="PF02378">
    <property type="entry name" value="PTS_EIIC"/>
    <property type="match status" value="1"/>
</dbReference>
<dbReference type="SUPFAM" id="SSF55604">
    <property type="entry name" value="Glucose permease domain IIB"/>
    <property type="match status" value="1"/>
</dbReference>
<comment type="caution">
    <text evidence="16">The sequence shown here is derived from an EMBL/GenBank/DDBJ whole genome shotgun (WGS) entry which is preliminary data.</text>
</comment>
<keyword evidence="7 12" id="KW-0812">Transmembrane</keyword>
<dbReference type="OrthoDB" id="2957988at2"/>
<dbReference type="GO" id="GO:0009401">
    <property type="term" value="P:phosphoenolpyruvate-dependent sugar phosphotransferase system"/>
    <property type="evidence" value="ECO:0007669"/>
    <property type="project" value="UniProtKB-KW"/>
</dbReference>
<keyword evidence="10 12" id="KW-0472">Membrane</keyword>
<feature type="domain" description="PTS EIIC type-1" evidence="15">
    <location>
        <begin position="106"/>
        <end position="459"/>
    </location>
</feature>
<dbReference type="EMBL" id="BCNV01000001">
    <property type="protein sequence ID" value="GAS81806.1"/>
    <property type="molecule type" value="Genomic_DNA"/>
</dbReference>
<evidence type="ECO:0000256" key="1">
    <source>
        <dbReference type="ARBA" id="ARBA00004651"/>
    </source>
</evidence>
<sequence length="629" mass="67782">MSKKYEKLAQDIVEKVGGSENVSTLTHCMTRLRFALNDTSKADQKALKSFDGVIDAVESGGQFQVVIGTHVEDVYKEVIKQLKPNASSSGEPTQARKISILGKLIDFVSGTFSPIVPAIAGAGMIKALLALLILFNWISKDSQTYYVVSLMSDAIFYFLPFLLAFSAANKLKCSPVLALVLAGILLHPNLTQLRVDGTDVSVFGIPLTLVSYSSSVVPILLIVWSQSYIESMFKRIIPNAVKVIFVPMFTILVTGILALTVFGPLGSFFGTYLAMGFEFLGAHGSWLVIFLVATFWPILVMFGLHHNIVPLSIAQITTSGYENILGPGAMINCIGQGVAALVVGMRTRDKALKQISTSSGITALMGITEPALYGVNLPKRYPLVAGMIGAASGGLFAGLMDVSRYATGASGIPAIPLYIGENIWNLYNILIALVITTVVTAVLTYLLSLKYEKDAPSQNIVSSMNEVSSVADEVIPIKDSVIATPLKGQLIQLQDVQDVAFASEAMGKGIAIEPSEGKVIAPFDGMIVSLFPKKHAIGLLSDEGVEILIHVGLNTVKLNGKYFEAFVEEGQRITKGQTLLTFDLEKIREEGYVTQTPVIVTNTYSYSDVIAETSQKNIDFNNTLLVVKA</sequence>
<dbReference type="InterPro" id="IPR003352">
    <property type="entry name" value="PTS_EIIC"/>
</dbReference>
<feature type="domain" description="PTS EIIB type-1" evidence="14">
    <location>
        <begin position="6"/>
        <end position="88"/>
    </location>
</feature>
<dbReference type="GO" id="GO:0016301">
    <property type="term" value="F:kinase activity"/>
    <property type="evidence" value="ECO:0007669"/>
    <property type="project" value="UniProtKB-KW"/>
</dbReference>
<dbReference type="NCBIfam" id="TIGR00830">
    <property type="entry name" value="PTBA"/>
    <property type="match status" value="1"/>
</dbReference>
<dbReference type="PROSITE" id="PS51103">
    <property type="entry name" value="PTS_EIIC_TYPE_1"/>
    <property type="match status" value="1"/>
</dbReference>
<dbReference type="PANTHER" id="PTHR30175">
    <property type="entry name" value="PHOSPHOTRANSFERASE SYSTEM TRANSPORT PROTEIN"/>
    <property type="match status" value="1"/>
</dbReference>
<evidence type="ECO:0000313" key="19">
    <source>
        <dbReference type="Proteomes" id="UP000187134"/>
    </source>
</evidence>
<dbReference type="RefSeq" id="WP_062834458.1">
    <property type="nucleotide sequence ID" value="NZ_BCNV01000001.1"/>
</dbReference>
<dbReference type="Proteomes" id="UP000069697">
    <property type="component" value="Unassembled WGS sequence"/>
</dbReference>
<dbReference type="InterPro" id="IPR013013">
    <property type="entry name" value="PTS_EIIC_1"/>
</dbReference>
<feature type="transmembrane region" description="Helical" evidence="12">
    <location>
        <begin position="144"/>
        <end position="166"/>
    </location>
</feature>
<dbReference type="PROSITE" id="PS51098">
    <property type="entry name" value="PTS_EIIB_TYPE_1"/>
    <property type="match status" value="1"/>
</dbReference>
<evidence type="ECO:0000259" key="13">
    <source>
        <dbReference type="PROSITE" id="PS51093"/>
    </source>
</evidence>
<protein>
    <submittedName>
        <fullName evidence="16">PTS system beta-glucosides-specific transporter subunit IIA</fullName>
    </submittedName>
</protein>
<organism evidence="16 18">
    <name type="scientific">Paenibacillus amylolyticus</name>
    <dbReference type="NCBI Taxonomy" id="1451"/>
    <lineage>
        <taxon>Bacteria</taxon>
        <taxon>Bacillati</taxon>
        <taxon>Bacillota</taxon>
        <taxon>Bacilli</taxon>
        <taxon>Bacillales</taxon>
        <taxon>Paenibacillaceae</taxon>
        <taxon>Paenibacillus</taxon>
    </lineage>
</organism>
<dbReference type="Pfam" id="PF00367">
    <property type="entry name" value="PTS_EIIB"/>
    <property type="match status" value="1"/>
</dbReference>
<dbReference type="GO" id="GO:0090589">
    <property type="term" value="F:protein-phosphocysteine-trehalose phosphotransferase system transporter activity"/>
    <property type="evidence" value="ECO:0007669"/>
    <property type="project" value="TreeGrafter"/>
</dbReference>
<reference evidence="16 18" key="1">
    <citation type="journal article" date="2016" name="Genome Announc.">
        <title>Draft Genome Sequence of Paenibacillus amylolyticus Heshi-A3, Isolated from Fermented Rice Bran in a Japanese Fermented Seafood Dish.</title>
        <authorList>
            <person name="Akuzawa S."/>
            <person name="Nagaoka J."/>
            <person name="Kanekatsu M."/>
            <person name="Kubota E."/>
            <person name="Ohtake R."/>
            <person name="Suzuki T."/>
            <person name="Kanesaki Y."/>
        </authorList>
    </citation>
    <scope>NUCLEOTIDE SEQUENCE [LARGE SCALE GENOMIC DNA]</scope>
    <source>
        <strain evidence="16 18">Heshi-A3</strain>
    </source>
</reference>
<feature type="transmembrane region" description="Helical" evidence="12">
    <location>
        <begin position="244"/>
        <end position="265"/>
    </location>
</feature>
<evidence type="ECO:0000256" key="7">
    <source>
        <dbReference type="ARBA" id="ARBA00022692"/>
    </source>
</evidence>
<dbReference type="InterPro" id="IPR011055">
    <property type="entry name" value="Dup_hybrid_motif"/>
</dbReference>
<keyword evidence="9 12" id="KW-1133">Transmembrane helix</keyword>
<dbReference type="FunFam" id="3.30.1360.60:FF:000001">
    <property type="entry name" value="PTS system glucose-specific IIBC component PtsG"/>
    <property type="match status" value="1"/>
</dbReference>
<evidence type="ECO:0000256" key="10">
    <source>
        <dbReference type="ARBA" id="ARBA00023136"/>
    </source>
</evidence>
<evidence type="ECO:0000313" key="17">
    <source>
        <dbReference type="EMBL" id="OMF18003.1"/>
    </source>
</evidence>
<keyword evidence="3" id="KW-1003">Cell membrane</keyword>
<evidence type="ECO:0000256" key="11">
    <source>
        <dbReference type="PROSITE-ProRule" id="PRU00421"/>
    </source>
</evidence>
<comment type="subcellular location">
    <subcellularLocation>
        <location evidence="1">Cell membrane</location>
        <topology evidence="1">Multi-pass membrane protein</topology>
    </subcellularLocation>
</comment>
<keyword evidence="4" id="KW-0762">Sugar transport</keyword>
<reference evidence="17 19" key="3">
    <citation type="submission" date="2016-11" db="EMBL/GenBank/DDBJ databases">
        <title>Paenibacillus species isolates.</title>
        <authorList>
            <person name="Beno S.M."/>
        </authorList>
    </citation>
    <scope>NUCLEOTIDE SEQUENCE [LARGE SCALE GENOMIC DNA]</scope>
    <source>
        <strain evidence="17 19">FSL H8-0246</strain>
    </source>
</reference>
<dbReference type="InterPro" id="IPR011297">
    <property type="entry name" value="PTS_IIABC_b_glu"/>
</dbReference>
<accession>A0A100VL68</accession>
<feature type="domain" description="PTS EIIA type-1" evidence="13">
    <location>
        <begin position="498"/>
        <end position="602"/>
    </location>
</feature>
<dbReference type="InterPro" id="IPR001127">
    <property type="entry name" value="PTS_EIIA_1_perm"/>
</dbReference>
<evidence type="ECO:0000256" key="2">
    <source>
        <dbReference type="ARBA" id="ARBA00022448"/>
    </source>
</evidence>
<dbReference type="PROSITE" id="PS01035">
    <property type="entry name" value="PTS_EIIB_TYPE_1_CYS"/>
    <property type="match status" value="1"/>
</dbReference>
<dbReference type="Proteomes" id="UP000187134">
    <property type="component" value="Unassembled WGS sequence"/>
</dbReference>
<feature type="transmembrane region" description="Helical" evidence="12">
    <location>
        <begin position="202"/>
        <end position="224"/>
    </location>
</feature>
<proteinExistence type="predicted"/>
<evidence type="ECO:0000256" key="9">
    <source>
        <dbReference type="ARBA" id="ARBA00022989"/>
    </source>
</evidence>
<evidence type="ECO:0000256" key="3">
    <source>
        <dbReference type="ARBA" id="ARBA00022475"/>
    </source>
</evidence>
<dbReference type="Pfam" id="PF00358">
    <property type="entry name" value="PTS_EIIA_1"/>
    <property type="match status" value="1"/>
</dbReference>
<feature type="transmembrane region" description="Helical" evidence="12">
    <location>
        <begin position="115"/>
        <end position="138"/>
    </location>
</feature>
<dbReference type="FunFam" id="2.70.70.10:FF:000001">
    <property type="entry name" value="PTS system glucose-specific IIA component"/>
    <property type="match status" value="1"/>
</dbReference>
<evidence type="ECO:0000256" key="5">
    <source>
        <dbReference type="ARBA" id="ARBA00022679"/>
    </source>
</evidence>
<dbReference type="CDD" id="cd00212">
    <property type="entry name" value="PTS_IIB_glc"/>
    <property type="match status" value="1"/>
</dbReference>
<evidence type="ECO:0000259" key="15">
    <source>
        <dbReference type="PROSITE" id="PS51103"/>
    </source>
</evidence>
<dbReference type="PANTHER" id="PTHR30175:SF1">
    <property type="entry name" value="PTS SYSTEM ARBUTIN-, CELLOBIOSE-, AND SALICIN-SPECIFIC EIIBC COMPONENT-RELATED"/>
    <property type="match status" value="1"/>
</dbReference>
<evidence type="ECO:0000259" key="14">
    <source>
        <dbReference type="PROSITE" id="PS51098"/>
    </source>
</evidence>
<reference evidence="18" key="2">
    <citation type="submission" date="2016-01" db="EMBL/GenBank/DDBJ databases">
        <title>Draft Genome Sequence of Paenibacillus amylolyticus Heshi-A3 that Was Isolated from Fermented Rice Bran with Aging Salted Mackerel, Which Was Named Heshiko as Traditional Fermented Seafood in Japan.</title>
        <authorList>
            <person name="Akuzawa S."/>
            <person name="Nakagawa J."/>
            <person name="Kanekatsu T."/>
            <person name="Kubota E."/>
            <person name="Ohtake R."/>
            <person name="Suzuki T."/>
            <person name="Kanesaki Y."/>
        </authorList>
    </citation>
    <scope>NUCLEOTIDE SEQUENCE [LARGE SCALE GENOMIC DNA]</scope>
    <source>
        <strain evidence="18">Heshi-A3</strain>
    </source>
</reference>
<dbReference type="Gene3D" id="2.70.70.10">
    <property type="entry name" value="Glucose Permease (Domain IIA)"/>
    <property type="match status" value="1"/>
</dbReference>
<evidence type="ECO:0000256" key="12">
    <source>
        <dbReference type="SAM" id="Phobius"/>
    </source>
</evidence>